<dbReference type="Gene3D" id="1.10.533.10">
    <property type="entry name" value="Death Domain, Fas"/>
    <property type="match status" value="1"/>
</dbReference>
<dbReference type="EMBL" id="UYJE01008586">
    <property type="protein sequence ID" value="VDI65141.1"/>
    <property type="molecule type" value="Genomic_DNA"/>
</dbReference>
<dbReference type="SUPFAM" id="SSF47986">
    <property type="entry name" value="DEATH domain"/>
    <property type="match status" value="1"/>
</dbReference>
<dbReference type="InterPro" id="IPR011029">
    <property type="entry name" value="DEATH-like_dom_sf"/>
</dbReference>
<evidence type="ECO:0000259" key="2">
    <source>
        <dbReference type="PROSITE" id="PS50209"/>
    </source>
</evidence>
<gene>
    <name evidence="3" type="ORF">MGAL_10B070536</name>
</gene>
<keyword evidence="4" id="KW-1185">Reference proteome</keyword>
<evidence type="ECO:0000313" key="4">
    <source>
        <dbReference type="Proteomes" id="UP000596742"/>
    </source>
</evidence>
<dbReference type="PANTHER" id="PTHR16155">
    <property type="entry name" value="DED DOMAIN-CONTAINING PROTEIN"/>
    <property type="match status" value="1"/>
</dbReference>
<proteinExistence type="predicted"/>
<dbReference type="OrthoDB" id="6127728at2759"/>
<dbReference type="InterPro" id="IPR001315">
    <property type="entry name" value="CARD"/>
</dbReference>
<feature type="compositionally biased region" description="Polar residues" evidence="1">
    <location>
        <begin position="209"/>
        <end position="221"/>
    </location>
</feature>
<dbReference type="PROSITE" id="PS50209">
    <property type="entry name" value="CARD"/>
    <property type="match status" value="1"/>
</dbReference>
<accession>A0A8B6GKN9</accession>
<evidence type="ECO:0000256" key="1">
    <source>
        <dbReference type="SAM" id="MobiDB-lite"/>
    </source>
</evidence>
<feature type="region of interest" description="Disordered" evidence="1">
    <location>
        <begin position="191"/>
        <end position="227"/>
    </location>
</feature>
<protein>
    <recommendedName>
        <fullName evidence="2">CARD domain-containing protein</fullName>
    </recommendedName>
</protein>
<name>A0A8B6GKN9_MYTGA</name>
<organism evidence="3 4">
    <name type="scientific">Mytilus galloprovincialis</name>
    <name type="common">Mediterranean mussel</name>
    <dbReference type="NCBI Taxonomy" id="29158"/>
    <lineage>
        <taxon>Eukaryota</taxon>
        <taxon>Metazoa</taxon>
        <taxon>Spiralia</taxon>
        <taxon>Lophotrochozoa</taxon>
        <taxon>Mollusca</taxon>
        <taxon>Bivalvia</taxon>
        <taxon>Autobranchia</taxon>
        <taxon>Pteriomorphia</taxon>
        <taxon>Mytilida</taxon>
        <taxon>Mytiloidea</taxon>
        <taxon>Mytilidae</taxon>
        <taxon>Mytilinae</taxon>
        <taxon>Mytilus</taxon>
    </lineage>
</organism>
<dbReference type="Pfam" id="PF00619">
    <property type="entry name" value="CARD"/>
    <property type="match status" value="1"/>
</dbReference>
<reference evidence="3" key="1">
    <citation type="submission" date="2018-11" db="EMBL/GenBank/DDBJ databases">
        <authorList>
            <person name="Alioto T."/>
            <person name="Alioto T."/>
        </authorList>
    </citation>
    <scope>NUCLEOTIDE SEQUENCE</scope>
</reference>
<sequence length="1791" mass="207610">MDTKERFIICSNEKLLRDNIDTRGLTPHLIQNHVLSFDDAERIAKEVTNDDKAHKLLKIIKTKEKGLSALIKALRDEQMDYVAEELENTEVDESYLRKVKNEYDQQVIDILKKKFCLDDDSQQYVILQNIEEEVKFEFSMKGEKYNIAIDYLQQLVTKSFPRCTPFKKKKPKIWAFKHLRMVYPATEEEGLEPITDQSNLSPTFVPPTGNEQKPTTSPQKDVTSKKSLNDLSETELVDVLKPRLVKYGIPEQILNNIVDEEITGSVFSRLKLEYMESMFPDLKKGKRVSLLYIRDDICNEEEVQVSITTEPLRLECNRSTEQETQEVEHVEANGQFRETFRKFDKEVVHTYRYQKGAILTSFNNRPSNLVDPVHRFMKGTELTSEQISDDIAEFVAACLNERTNGTIHVGVDPKMCDFQIEGELNGISVDAYKFLRILYKKMEDRYYDEQLPIVLKCMRPPQFIDLLSKEKNPNRLRVIEVDVVPKSTLVGEESFFIKSKDTGKPVLYLFAENGITPQNVSDDRCITYMSKHKKLISDTRENQEKSPMISTIKPNLRQRILDLLAAGEESLSSAVYPLLFLSPLDSSSGNDLNKFEFLIDLDPNAVFDFDYSSEDKGLYNFFDNEKEQVLKALTSDNFDPNSEENKFKKETHSNLLEDITLSVLKPWVFCNGYEAMGKMPMNIMDWKQNRSKGFKEAIRFYNNEIPEGRALVLIFLLSKDYSILLEAAEEVILSFQDQWVVFAESEEIANHFHDVLVNQRHAIGKEQLKARIVIGMPWEHVNQTIKELTGSKRSLRCEIPTSTGAFCHLRDKKRNELIDLEILSRCECEDPELIRDRVKLSQIRREEAEKFYRGENVSWWNFVFPDHVLKRDVHGSLKVKLEEALKGNRADEDNKIGLVNIYHQPGAGATTTAKHILWDLKSSYRCCIVKQITDQTVEQITVLRNYEETDDPKPPLVLIENADEEKVGELYALLQHRARIMARRSSDMKVFCVLLLCTRRTTIHSVDDTSVALKHELSPKELSWFRNRNKDLEKQFEAKEGTDPRFLVSFNILKENFNKDYIRRTASDLVEGVTNENERKMLKYLSMLNTFDLDFQSVPISAFDPIMTTRHRGVTFTFGLAGVRGKRLNKSWEQTLSQPLQVLLNSNTRAGFGGQLVGLSIVNPLFAVEIFSCFNQSPDTTSEIMKEFLECPIFKSTNMSSNEVKKIVKTIMKKREEKEETAGKVKFSPLIMNLLDKENEEIAASILIKGFEMTEDPMICQQIARLYIHCKNWKMAAKYAKIATDMKPQNSFLWDTYGQVYKNQLYDKYICFLQEGKKAFDDDIEEVIEITQNGLQKFRKEQEVSEKEHFVKGNDAGYFGEIRMIVLFLDVLRFCPLGSSKGPLHKYLTDKDFVPKDLLNLKEESVQFMKSLESRSELTLKSIEDKTTQLKDDMFYSIFGHGNPRRKEITTLKENLDSYFGEDSDVIPENLTEVEKADFRRRRVRRLGGRTLSDFIHIDNKSNLEVILLMLKDNVKSEFWVPFDIVSLFNVVITMKIVHIDQTVISYAEMVHYTRKCYDRVVSSSDRRNYLETYMHFVLLNWPTKSRLQANPNLCTTEQLHEVSRKWKAAFHANHPRQKESRPVRKRETTNFFLGVGEGLYAIVHYEELLDPWGKKFVRGDKIWESADFVKRLLRLPGTLINDGKEITCNVDTRTGGQTTHPLCLKLVSKLLQKKICQKYPVYIKWEKDKVEEYKTKLNLHKNVMTEIVENLQQVGDANSAVKSLTDIIYNCAFEVFGSSRLTHEKELIRQ</sequence>
<evidence type="ECO:0000313" key="3">
    <source>
        <dbReference type="EMBL" id="VDI65141.1"/>
    </source>
</evidence>
<dbReference type="GO" id="GO:0005737">
    <property type="term" value="C:cytoplasm"/>
    <property type="evidence" value="ECO:0007669"/>
    <property type="project" value="TreeGrafter"/>
</dbReference>
<feature type="domain" description="CARD" evidence="2">
    <location>
        <begin position="1"/>
        <end position="89"/>
    </location>
</feature>
<comment type="caution">
    <text evidence="3">The sequence shown here is derived from an EMBL/GenBank/DDBJ whole genome shotgun (WGS) entry which is preliminary data.</text>
</comment>
<dbReference type="CDD" id="cd01671">
    <property type="entry name" value="CARD"/>
    <property type="match status" value="1"/>
</dbReference>
<dbReference type="GO" id="GO:0042981">
    <property type="term" value="P:regulation of apoptotic process"/>
    <property type="evidence" value="ECO:0007669"/>
    <property type="project" value="InterPro"/>
</dbReference>
<dbReference type="Proteomes" id="UP000596742">
    <property type="component" value="Unassembled WGS sequence"/>
</dbReference>
<dbReference type="PANTHER" id="PTHR16155:SF19">
    <property type="entry name" value="DED DOMAIN-CONTAINING PROTEIN"/>
    <property type="match status" value="1"/>
</dbReference>